<keyword evidence="6" id="KW-1185">Reference proteome</keyword>
<reference evidence="5 6" key="1">
    <citation type="journal article" date="2014" name="Int. J. Syst. Evol. Microbiol.">
        <title>Complete genome sequence of Corynebacterium casei LMG S-19264T (=DSM 44701T), isolated from a smear-ripened cheese.</title>
        <authorList>
            <consortium name="US DOE Joint Genome Institute (JGI-PGF)"/>
            <person name="Walter F."/>
            <person name="Albersmeier A."/>
            <person name="Kalinowski J."/>
            <person name="Ruckert C."/>
        </authorList>
    </citation>
    <scope>NUCLEOTIDE SEQUENCE [LARGE SCALE GENOMIC DNA]</scope>
    <source>
        <strain evidence="5 6">CGMCC 1.7286</strain>
    </source>
</reference>
<dbReference type="PRINTS" id="PR00598">
    <property type="entry name" value="HTHMARR"/>
</dbReference>
<protein>
    <submittedName>
        <fullName evidence="5">MarR family transcriptional regulator</fullName>
    </submittedName>
</protein>
<evidence type="ECO:0000256" key="2">
    <source>
        <dbReference type="ARBA" id="ARBA00023125"/>
    </source>
</evidence>
<feature type="domain" description="HTH marR-type" evidence="4">
    <location>
        <begin position="22"/>
        <end position="158"/>
    </location>
</feature>
<name>A0A917ZM38_9GAMM</name>
<evidence type="ECO:0000259" key="4">
    <source>
        <dbReference type="PROSITE" id="PS50995"/>
    </source>
</evidence>
<evidence type="ECO:0000313" key="6">
    <source>
        <dbReference type="Proteomes" id="UP000599578"/>
    </source>
</evidence>
<dbReference type="RefSeq" id="WP_188861539.1">
    <property type="nucleotide sequence ID" value="NZ_BMLT01000008.1"/>
</dbReference>
<dbReference type="EMBL" id="BMLT01000008">
    <property type="protein sequence ID" value="GGO84606.1"/>
    <property type="molecule type" value="Genomic_DNA"/>
</dbReference>
<organism evidence="5 6">
    <name type="scientific">Marinobacterium nitratireducens</name>
    <dbReference type="NCBI Taxonomy" id="518897"/>
    <lineage>
        <taxon>Bacteria</taxon>
        <taxon>Pseudomonadati</taxon>
        <taxon>Pseudomonadota</taxon>
        <taxon>Gammaproteobacteria</taxon>
        <taxon>Oceanospirillales</taxon>
        <taxon>Oceanospirillaceae</taxon>
        <taxon>Marinobacterium</taxon>
    </lineage>
</organism>
<keyword evidence="2" id="KW-0238">DNA-binding</keyword>
<dbReference type="Pfam" id="PF01047">
    <property type="entry name" value="MarR"/>
    <property type="match status" value="1"/>
</dbReference>
<gene>
    <name evidence="5" type="ORF">GCM10011348_31220</name>
</gene>
<evidence type="ECO:0000256" key="1">
    <source>
        <dbReference type="ARBA" id="ARBA00023015"/>
    </source>
</evidence>
<keyword evidence="3" id="KW-0804">Transcription</keyword>
<keyword evidence="1" id="KW-0805">Transcription regulation</keyword>
<dbReference type="PROSITE" id="PS50995">
    <property type="entry name" value="HTH_MARR_2"/>
    <property type="match status" value="1"/>
</dbReference>
<dbReference type="GO" id="GO:0003677">
    <property type="term" value="F:DNA binding"/>
    <property type="evidence" value="ECO:0007669"/>
    <property type="project" value="UniProtKB-KW"/>
</dbReference>
<dbReference type="InterPro" id="IPR036390">
    <property type="entry name" value="WH_DNA-bd_sf"/>
</dbReference>
<dbReference type="InterPro" id="IPR036388">
    <property type="entry name" value="WH-like_DNA-bd_sf"/>
</dbReference>
<sequence length="165" mass="18317">MTKVELAIDQWRREMPDLDLLPMEVIGRLGKATRLISRGHLDPFFQQQGLHQGEFDVLATLRRAGAPYALAPTQLFEALLISSGGMTNRLDRLEKAGLISRAPNPEDRRGTLVSLTDEGRALTDRVVPLHVENEARVLSPLSRKEQENLSALLGKLLEGLDESLS</sequence>
<proteinExistence type="predicted"/>
<comment type="caution">
    <text evidence="5">The sequence shown here is derived from an EMBL/GenBank/DDBJ whole genome shotgun (WGS) entry which is preliminary data.</text>
</comment>
<dbReference type="InterPro" id="IPR000835">
    <property type="entry name" value="HTH_MarR-typ"/>
</dbReference>
<dbReference type="Proteomes" id="UP000599578">
    <property type="component" value="Unassembled WGS sequence"/>
</dbReference>
<dbReference type="GO" id="GO:0003700">
    <property type="term" value="F:DNA-binding transcription factor activity"/>
    <property type="evidence" value="ECO:0007669"/>
    <property type="project" value="InterPro"/>
</dbReference>
<dbReference type="PANTHER" id="PTHR42756">
    <property type="entry name" value="TRANSCRIPTIONAL REGULATOR, MARR"/>
    <property type="match status" value="1"/>
</dbReference>
<evidence type="ECO:0000256" key="3">
    <source>
        <dbReference type="ARBA" id="ARBA00023163"/>
    </source>
</evidence>
<dbReference type="SMART" id="SM00347">
    <property type="entry name" value="HTH_MARR"/>
    <property type="match status" value="1"/>
</dbReference>
<accession>A0A917ZM38</accession>
<dbReference type="Gene3D" id="1.10.10.10">
    <property type="entry name" value="Winged helix-like DNA-binding domain superfamily/Winged helix DNA-binding domain"/>
    <property type="match status" value="1"/>
</dbReference>
<dbReference type="AlphaFoldDB" id="A0A917ZM38"/>
<dbReference type="PANTHER" id="PTHR42756:SF1">
    <property type="entry name" value="TRANSCRIPTIONAL REPRESSOR OF EMRAB OPERON"/>
    <property type="match status" value="1"/>
</dbReference>
<evidence type="ECO:0000313" key="5">
    <source>
        <dbReference type="EMBL" id="GGO84606.1"/>
    </source>
</evidence>
<dbReference type="SUPFAM" id="SSF46785">
    <property type="entry name" value="Winged helix' DNA-binding domain"/>
    <property type="match status" value="1"/>
</dbReference>